<evidence type="ECO:0000313" key="3">
    <source>
        <dbReference type="Proteomes" id="UP001551675"/>
    </source>
</evidence>
<name>A0ABV3GCX7_MICGL</name>
<dbReference type="PANTHER" id="PTHR43355">
    <property type="entry name" value="FLAVIN REDUCTASE (NADPH)"/>
    <property type="match status" value="1"/>
</dbReference>
<keyword evidence="3" id="KW-1185">Reference proteome</keyword>
<reference evidence="2 3" key="1">
    <citation type="submission" date="2024-06" db="EMBL/GenBank/DDBJ databases">
        <title>The Natural Products Discovery Center: Release of the First 8490 Sequenced Strains for Exploring Actinobacteria Biosynthetic Diversity.</title>
        <authorList>
            <person name="Kalkreuter E."/>
            <person name="Kautsar S.A."/>
            <person name="Yang D."/>
            <person name="Bader C.D."/>
            <person name="Teijaro C.N."/>
            <person name="Fluegel L."/>
            <person name="Davis C.M."/>
            <person name="Simpson J.R."/>
            <person name="Lauterbach L."/>
            <person name="Steele A.D."/>
            <person name="Gui C."/>
            <person name="Meng S."/>
            <person name="Li G."/>
            <person name="Viehrig K."/>
            <person name="Ye F."/>
            <person name="Su P."/>
            <person name="Kiefer A.F."/>
            <person name="Nichols A."/>
            <person name="Cepeda A.J."/>
            <person name="Yan W."/>
            <person name="Fan B."/>
            <person name="Jiang Y."/>
            <person name="Adhikari A."/>
            <person name="Zheng C.-J."/>
            <person name="Schuster L."/>
            <person name="Cowan T.M."/>
            <person name="Smanski M.J."/>
            <person name="Chevrette M.G."/>
            <person name="De Carvalho L.P.S."/>
            <person name="Shen B."/>
        </authorList>
    </citation>
    <scope>NUCLEOTIDE SEQUENCE [LARGE SCALE GENOMIC DNA]</scope>
    <source>
        <strain evidence="2 3">NPDC050100</strain>
    </source>
</reference>
<dbReference type="SUPFAM" id="SSF51735">
    <property type="entry name" value="NAD(P)-binding Rossmann-fold domains"/>
    <property type="match status" value="1"/>
</dbReference>
<feature type="domain" description="NAD(P)-binding" evidence="1">
    <location>
        <begin position="7"/>
        <end position="196"/>
    </location>
</feature>
<dbReference type="EMBL" id="JBFALK010000005">
    <property type="protein sequence ID" value="MEV0969485.1"/>
    <property type="molecule type" value="Genomic_DNA"/>
</dbReference>
<dbReference type="InterPro" id="IPR016040">
    <property type="entry name" value="NAD(P)-bd_dom"/>
</dbReference>
<sequence>MKITVFGGTRGTGAHLVRLALAQGHDVEVVARRPEAVAERHPRLTVRQGDVLEPETLTVGAADAVVFLAGPSGGGPTRLYSLGGGNVARAMARQGVRRLVAVTNALGNQPADTVRQRLLKLVLHNTFLRHGHRDARLFERELRGRDLDWTVVQPPRLTDAPATGTYRTAVEDSVRGGVSISREDLAGYVLRVIAAPETYRKVMGVAY</sequence>
<dbReference type="Proteomes" id="UP001551675">
    <property type="component" value="Unassembled WGS sequence"/>
</dbReference>
<comment type="caution">
    <text evidence="2">The sequence shown here is derived from an EMBL/GenBank/DDBJ whole genome shotgun (WGS) entry which is preliminary data.</text>
</comment>
<dbReference type="InterPro" id="IPR051606">
    <property type="entry name" value="Polyketide_Oxido-like"/>
</dbReference>
<evidence type="ECO:0000313" key="2">
    <source>
        <dbReference type="EMBL" id="MEV0969485.1"/>
    </source>
</evidence>
<gene>
    <name evidence="2" type="ORF">AB0I59_12680</name>
</gene>
<evidence type="ECO:0000259" key="1">
    <source>
        <dbReference type="Pfam" id="PF13460"/>
    </source>
</evidence>
<dbReference type="InterPro" id="IPR036291">
    <property type="entry name" value="NAD(P)-bd_dom_sf"/>
</dbReference>
<protein>
    <submittedName>
        <fullName evidence="2">NAD(P)H-binding protein</fullName>
    </submittedName>
</protein>
<dbReference type="PANTHER" id="PTHR43355:SF2">
    <property type="entry name" value="FLAVIN REDUCTASE (NADPH)"/>
    <property type="match status" value="1"/>
</dbReference>
<proteinExistence type="predicted"/>
<organism evidence="2 3">
    <name type="scientific">Microtetraspora glauca</name>
    <dbReference type="NCBI Taxonomy" id="1996"/>
    <lineage>
        <taxon>Bacteria</taxon>
        <taxon>Bacillati</taxon>
        <taxon>Actinomycetota</taxon>
        <taxon>Actinomycetes</taxon>
        <taxon>Streptosporangiales</taxon>
        <taxon>Streptosporangiaceae</taxon>
        <taxon>Microtetraspora</taxon>
    </lineage>
</organism>
<dbReference type="Gene3D" id="3.40.50.720">
    <property type="entry name" value="NAD(P)-binding Rossmann-like Domain"/>
    <property type="match status" value="1"/>
</dbReference>
<dbReference type="RefSeq" id="WP_063818829.1">
    <property type="nucleotide sequence ID" value="NZ_JBFALK010000005.1"/>
</dbReference>
<dbReference type="Pfam" id="PF13460">
    <property type="entry name" value="NAD_binding_10"/>
    <property type="match status" value="1"/>
</dbReference>
<accession>A0ABV3GCX7</accession>